<protein>
    <submittedName>
        <fullName evidence="2">DUF4365 domain-containing protein</fullName>
    </submittedName>
</protein>
<feature type="domain" description="DUF4365" evidence="1">
    <location>
        <begin position="14"/>
        <end position="88"/>
    </location>
</feature>
<dbReference type="OrthoDB" id="4723338at2"/>
<accession>A0A3A5LZ94</accession>
<evidence type="ECO:0000259" key="1">
    <source>
        <dbReference type="Pfam" id="PF14280"/>
    </source>
</evidence>
<dbReference type="Proteomes" id="UP000272560">
    <property type="component" value="Unassembled WGS sequence"/>
</dbReference>
<proteinExistence type="predicted"/>
<dbReference type="EMBL" id="QZVT01000015">
    <property type="protein sequence ID" value="RJT75643.1"/>
    <property type="molecule type" value="Genomic_DNA"/>
</dbReference>
<evidence type="ECO:0000313" key="3">
    <source>
        <dbReference type="Proteomes" id="UP000272560"/>
    </source>
</evidence>
<dbReference type="InterPro" id="IPR025375">
    <property type="entry name" value="DUF4365"/>
</dbReference>
<dbReference type="AlphaFoldDB" id="A0A3A5LZ94"/>
<evidence type="ECO:0000313" key="2">
    <source>
        <dbReference type="EMBL" id="RJT75643.1"/>
    </source>
</evidence>
<comment type="caution">
    <text evidence="2">The sequence shown here is derived from an EMBL/GenBank/DDBJ whole genome shotgun (WGS) entry which is preliminary data.</text>
</comment>
<name>A0A3A5LZ94_9MICC</name>
<dbReference type="RefSeq" id="WP_120150522.1">
    <property type="nucleotide sequence ID" value="NZ_QZVT01000015.1"/>
</dbReference>
<keyword evidence="3" id="KW-1185">Reference proteome</keyword>
<gene>
    <name evidence="2" type="ORF">D6T63_17650</name>
</gene>
<dbReference type="Pfam" id="PF14280">
    <property type="entry name" value="DUF4365"/>
    <property type="match status" value="1"/>
</dbReference>
<organism evidence="2 3">
    <name type="scientific">Arthrobacter cheniae</name>
    <dbReference type="NCBI Taxonomy" id="1258888"/>
    <lineage>
        <taxon>Bacteria</taxon>
        <taxon>Bacillati</taxon>
        <taxon>Actinomycetota</taxon>
        <taxon>Actinomycetes</taxon>
        <taxon>Micrococcales</taxon>
        <taxon>Micrococcaceae</taxon>
        <taxon>Arthrobacter</taxon>
    </lineage>
</organism>
<sequence length="142" mass="15704">MRTLCAHVGASFTETSIDEDVMAIDGTVDFARMPVRVQIKCTSQFSVAGNRLTLPLELSWVEKWTISDTPVIVVVVKVPSDIPGWLDYDVAFTRPNTVAFGRRFDAATDVTSMVFTSSDRLTGESIHDWRDLAYDIADGVVT</sequence>
<reference evidence="2 3" key="1">
    <citation type="submission" date="2018-09" db="EMBL/GenBank/DDBJ databases">
        <title>Novel species of Arthrobacter.</title>
        <authorList>
            <person name="Liu Q."/>
            <person name="Xin Y.-H."/>
        </authorList>
    </citation>
    <scope>NUCLEOTIDE SEQUENCE [LARGE SCALE GENOMIC DNA]</scope>
    <source>
        <strain evidence="2 3">Hz2</strain>
    </source>
</reference>